<proteinExistence type="predicted"/>
<name>A0A6I3SUG7_9BURK</name>
<comment type="cofactor">
    <cofactor evidence="1">
        <name>FAD</name>
        <dbReference type="ChEBI" id="CHEBI:57692"/>
    </cofactor>
</comment>
<reference evidence="5 6" key="3">
    <citation type="submission" date="2019-11" db="EMBL/GenBank/DDBJ databases">
        <title>Type strains purchased from KCTC, JCM and DSMZ.</title>
        <authorList>
            <person name="Lu H."/>
        </authorList>
    </citation>
    <scope>NUCLEOTIDE SEQUENCE [LARGE SCALE GENOMIC DNA]</scope>
    <source>
        <strain evidence="5 6">KCTC 52429</strain>
    </source>
</reference>
<keyword evidence="2" id="KW-0001">2Fe-2S</keyword>
<evidence type="ECO:0000313" key="5">
    <source>
        <dbReference type="EMBL" id="MTV52813.1"/>
    </source>
</evidence>
<comment type="caution">
    <text evidence="5">The sequence shown here is derived from an EMBL/GenBank/DDBJ whole genome shotgun (WGS) entry which is preliminary data.</text>
</comment>
<dbReference type="PRINTS" id="PR00406">
    <property type="entry name" value="CYTB5RDTASE"/>
</dbReference>
<dbReference type="InterPro" id="IPR039261">
    <property type="entry name" value="FNR_nucleotide-bd"/>
</dbReference>
<dbReference type="Proteomes" id="UP000430634">
    <property type="component" value="Unassembled WGS sequence"/>
</dbReference>
<dbReference type="Gene3D" id="2.40.30.10">
    <property type="entry name" value="Translation factors"/>
    <property type="match status" value="1"/>
</dbReference>
<dbReference type="PROSITE" id="PS51384">
    <property type="entry name" value="FAD_FR"/>
    <property type="match status" value="1"/>
</dbReference>
<evidence type="ECO:0000256" key="2">
    <source>
        <dbReference type="ARBA" id="ARBA00022714"/>
    </source>
</evidence>
<feature type="domain" description="FAD-binding FR-type" evidence="3">
    <location>
        <begin position="8"/>
        <end position="108"/>
    </location>
</feature>
<reference evidence="4" key="1">
    <citation type="journal article" date="2014" name="Int. J. Syst. Evol. Microbiol.">
        <title>Complete genome of a new Firmicutes species belonging to the dominant human colonic microbiota ('Ruminococcus bicirculans') reveals two chromosomes and a selective capacity to utilize plant glucans.</title>
        <authorList>
            <consortium name="NISC Comparative Sequencing Program"/>
            <person name="Wegmann U."/>
            <person name="Louis P."/>
            <person name="Goesmann A."/>
            <person name="Henrissat B."/>
            <person name="Duncan S.H."/>
            <person name="Flint H.J."/>
        </authorList>
    </citation>
    <scope>NUCLEOTIDE SEQUENCE</scope>
    <source>
        <strain evidence="4">CGMCC 1.15931</strain>
    </source>
</reference>
<evidence type="ECO:0000313" key="6">
    <source>
        <dbReference type="Proteomes" id="UP000430634"/>
    </source>
</evidence>
<dbReference type="SUPFAM" id="SSF63380">
    <property type="entry name" value="Riboflavin synthase domain-like"/>
    <property type="match status" value="1"/>
</dbReference>
<dbReference type="InterPro" id="IPR050415">
    <property type="entry name" value="MRET"/>
</dbReference>
<reference evidence="7" key="2">
    <citation type="journal article" date="2019" name="Int. J. Syst. Evol. Microbiol.">
        <title>The Global Catalogue of Microorganisms (GCM) 10K type strain sequencing project: providing services to taxonomists for standard genome sequencing and annotation.</title>
        <authorList>
            <consortium name="The Broad Institute Genomics Platform"/>
            <consortium name="The Broad Institute Genome Sequencing Center for Infectious Disease"/>
            <person name="Wu L."/>
            <person name="Ma J."/>
        </authorList>
    </citation>
    <scope>NUCLEOTIDE SEQUENCE [LARGE SCALE GENOMIC DNA]</scope>
    <source>
        <strain evidence="7">CGMCC 1.15931</strain>
    </source>
</reference>
<dbReference type="GO" id="GO:0016491">
    <property type="term" value="F:oxidoreductase activity"/>
    <property type="evidence" value="ECO:0007669"/>
    <property type="project" value="InterPro"/>
</dbReference>
<dbReference type="AlphaFoldDB" id="A0A6I3SUG7"/>
<reference evidence="4" key="4">
    <citation type="submission" date="2024-05" db="EMBL/GenBank/DDBJ databases">
        <authorList>
            <person name="Sun Q."/>
            <person name="Zhou Y."/>
        </authorList>
    </citation>
    <scope>NUCLEOTIDE SEQUENCE</scope>
    <source>
        <strain evidence="4">CGMCC 1.15931</strain>
    </source>
</reference>
<organism evidence="5 6">
    <name type="scientific">Pseudoduganella buxea</name>
    <dbReference type="NCBI Taxonomy" id="1949069"/>
    <lineage>
        <taxon>Bacteria</taxon>
        <taxon>Pseudomonadati</taxon>
        <taxon>Pseudomonadota</taxon>
        <taxon>Betaproteobacteria</taxon>
        <taxon>Burkholderiales</taxon>
        <taxon>Oxalobacteraceae</taxon>
        <taxon>Telluria group</taxon>
        <taxon>Pseudoduganella</taxon>
    </lineage>
</organism>
<evidence type="ECO:0000259" key="3">
    <source>
        <dbReference type="PROSITE" id="PS51384"/>
    </source>
</evidence>
<dbReference type="EMBL" id="WNKZ01000018">
    <property type="protein sequence ID" value="MTV52813.1"/>
    <property type="molecule type" value="Genomic_DNA"/>
</dbReference>
<dbReference type="RefSeq" id="WP_155470141.1">
    <property type="nucleotide sequence ID" value="NZ_BMKG01000009.1"/>
</dbReference>
<evidence type="ECO:0000313" key="4">
    <source>
        <dbReference type="EMBL" id="GGC02111.1"/>
    </source>
</evidence>
<dbReference type="PANTHER" id="PTHR47354:SF5">
    <property type="entry name" value="PROTEIN RFBI"/>
    <property type="match status" value="1"/>
</dbReference>
<evidence type="ECO:0000313" key="7">
    <source>
        <dbReference type="Proteomes" id="UP000622638"/>
    </source>
</evidence>
<dbReference type="Proteomes" id="UP000622638">
    <property type="component" value="Unassembled WGS sequence"/>
</dbReference>
<keyword evidence="2" id="KW-0411">Iron-sulfur</keyword>
<dbReference type="GO" id="GO:0051537">
    <property type="term" value="F:2 iron, 2 sulfur cluster binding"/>
    <property type="evidence" value="ECO:0007669"/>
    <property type="project" value="UniProtKB-KW"/>
</dbReference>
<dbReference type="OrthoDB" id="9796486at2"/>
<dbReference type="InterPro" id="IPR001433">
    <property type="entry name" value="OxRdtase_FAD/NAD-bd"/>
</dbReference>
<dbReference type="Pfam" id="PF00970">
    <property type="entry name" value="FAD_binding_6"/>
    <property type="match status" value="1"/>
</dbReference>
<evidence type="ECO:0000256" key="1">
    <source>
        <dbReference type="ARBA" id="ARBA00001974"/>
    </source>
</evidence>
<dbReference type="Gene3D" id="3.40.50.80">
    <property type="entry name" value="Nucleotide-binding domain of ferredoxin-NADP reductase (FNR) module"/>
    <property type="match status" value="1"/>
</dbReference>
<dbReference type="EMBL" id="BMKG01000009">
    <property type="protein sequence ID" value="GGC02111.1"/>
    <property type="molecule type" value="Genomic_DNA"/>
</dbReference>
<keyword evidence="2" id="KW-0408">Iron</keyword>
<gene>
    <name evidence="4" type="ORF">GCM10011572_25070</name>
    <name evidence="5" type="ORF">GM672_08735</name>
</gene>
<dbReference type="InterPro" id="IPR017927">
    <property type="entry name" value="FAD-bd_FR_type"/>
</dbReference>
<dbReference type="Pfam" id="PF00175">
    <property type="entry name" value="NAD_binding_1"/>
    <property type="match status" value="1"/>
</dbReference>
<dbReference type="InterPro" id="IPR008333">
    <property type="entry name" value="Cbr1-like_FAD-bd_dom"/>
</dbReference>
<dbReference type="PANTHER" id="PTHR47354">
    <property type="entry name" value="NADH OXIDOREDUCTASE HCR"/>
    <property type="match status" value="1"/>
</dbReference>
<sequence>MTTPANDGNWRRAVIVRIEPRTPGMRSYFLHAPLLRHVAGQHVDVRLTAPGGYQAHRSYSIASSPGAADIELAIAAHDDGEVSGWFHDVAAVGDTFDVRGPLGGHFTWDGTQHGPLLLVGGGAGIVPLVSIARAWRAAGGGSPLLVLHSAREASALAFSDELAALGNHGWGQGRYVTATTRGAPLPGGFGRRIDAAMLDQLLDEWGNLPVTSYLCGPTAFVEAMGKLLVARGLPARSIRTERFG</sequence>
<protein>
    <submittedName>
        <fullName evidence="5">Oxidoreductase</fullName>
    </submittedName>
</protein>
<keyword evidence="7" id="KW-1185">Reference proteome</keyword>
<dbReference type="InterPro" id="IPR017938">
    <property type="entry name" value="Riboflavin_synthase-like_b-brl"/>
</dbReference>
<accession>A0A6I3SUG7</accession>
<dbReference type="SUPFAM" id="SSF52343">
    <property type="entry name" value="Ferredoxin reductase-like, C-terminal NADP-linked domain"/>
    <property type="match status" value="1"/>
</dbReference>
<keyword evidence="2" id="KW-0479">Metal-binding</keyword>